<keyword evidence="4" id="KW-1185">Reference proteome</keyword>
<dbReference type="EMBL" id="JAHIBW010000027">
    <property type="protein sequence ID" value="KAG7297094.1"/>
    <property type="molecule type" value="Genomic_DNA"/>
</dbReference>
<keyword evidence="1" id="KW-0863">Zinc-finger</keyword>
<evidence type="ECO:0000313" key="4">
    <source>
        <dbReference type="Proteomes" id="UP000823941"/>
    </source>
</evidence>
<evidence type="ECO:0000259" key="2">
    <source>
        <dbReference type="PROSITE" id="PS50158"/>
    </source>
</evidence>
<dbReference type="Pfam" id="PF00098">
    <property type="entry name" value="zf-CCHC"/>
    <property type="match status" value="1"/>
</dbReference>
<dbReference type="Proteomes" id="UP000823941">
    <property type="component" value="Chromosome 27"/>
</dbReference>
<accession>A0ABQ7PX78</accession>
<organism evidence="3 4">
    <name type="scientific">Plutella xylostella</name>
    <name type="common">Diamondback moth</name>
    <name type="synonym">Plutella maculipennis</name>
    <dbReference type="NCBI Taxonomy" id="51655"/>
    <lineage>
        <taxon>Eukaryota</taxon>
        <taxon>Metazoa</taxon>
        <taxon>Ecdysozoa</taxon>
        <taxon>Arthropoda</taxon>
        <taxon>Hexapoda</taxon>
        <taxon>Insecta</taxon>
        <taxon>Pterygota</taxon>
        <taxon>Neoptera</taxon>
        <taxon>Endopterygota</taxon>
        <taxon>Lepidoptera</taxon>
        <taxon>Glossata</taxon>
        <taxon>Ditrysia</taxon>
        <taxon>Yponomeutoidea</taxon>
        <taxon>Plutellidae</taxon>
        <taxon>Plutella</taxon>
    </lineage>
</organism>
<evidence type="ECO:0000313" key="3">
    <source>
        <dbReference type="EMBL" id="KAG7297094.1"/>
    </source>
</evidence>
<dbReference type="PANTHER" id="PTHR33198">
    <property type="entry name" value="ANK_REP_REGION DOMAIN-CONTAINING PROTEIN-RELATED"/>
    <property type="match status" value="1"/>
</dbReference>
<feature type="domain" description="CCHC-type" evidence="2">
    <location>
        <begin position="273"/>
        <end position="287"/>
    </location>
</feature>
<comment type="caution">
    <text evidence="3">The sequence shown here is derived from an EMBL/GenBank/DDBJ whole genome shotgun (WGS) entry which is preliminary data.</text>
</comment>
<keyword evidence="1" id="KW-0479">Metal-binding</keyword>
<dbReference type="Gene3D" id="4.10.60.10">
    <property type="entry name" value="Zinc finger, CCHC-type"/>
    <property type="match status" value="1"/>
</dbReference>
<dbReference type="InterPro" id="IPR001878">
    <property type="entry name" value="Znf_CCHC"/>
</dbReference>
<dbReference type="PROSITE" id="PS50158">
    <property type="entry name" value="ZF_CCHC"/>
    <property type="match status" value="1"/>
</dbReference>
<proteinExistence type="predicted"/>
<dbReference type="SMART" id="SM00343">
    <property type="entry name" value="ZnF_C2HC"/>
    <property type="match status" value="2"/>
</dbReference>
<gene>
    <name evidence="3" type="ORF">JYU34_020036</name>
</gene>
<evidence type="ECO:0000256" key="1">
    <source>
        <dbReference type="PROSITE-ProRule" id="PRU00047"/>
    </source>
</evidence>
<dbReference type="SUPFAM" id="SSF57756">
    <property type="entry name" value="Retrovirus zinc finger-like domains"/>
    <property type="match status" value="1"/>
</dbReference>
<sequence>MEELKDKVKSGKTSWIQSESKQNLIILAQELGLVSESEPISLEDLRKLLRTHIKTVNQPEEEAPPLSHSKRTMNLPSSLDNFSGGNWMSYCEQLNCYMLLHDISEEKKVPLLLTKLSINVYENLSGLCSPLSPIKLTYKELCDKLDNFYHPKTNVAMYRAKFKDRKQEETESIKDYIMALRKMTRDCAFTDMNEQLKERLLNGVHNETIRYELLKIADKSLDELITTAETAEMAYRLAHKENPKSVEMFAVRTQNKPYYKKSTGNNQDSSGSKCFCCGKIGHMRSECSLRYKFCSECGQKGHIFRVCSRKNTNIKTVIVENETDKQEEVHDTSFDIENDKFQVLSMRTRDKDWKE</sequence>
<keyword evidence="1" id="KW-0862">Zinc</keyword>
<protein>
    <recommendedName>
        <fullName evidence="2">CCHC-type domain-containing protein</fullName>
    </recommendedName>
</protein>
<dbReference type="PANTHER" id="PTHR33198:SF19">
    <property type="entry name" value="CCHC-TYPE DOMAIN-CONTAINING PROTEIN"/>
    <property type="match status" value="1"/>
</dbReference>
<name>A0ABQ7PX78_PLUXY</name>
<dbReference type="InterPro" id="IPR036875">
    <property type="entry name" value="Znf_CCHC_sf"/>
</dbReference>
<reference evidence="3 4" key="1">
    <citation type="submission" date="2021-06" db="EMBL/GenBank/DDBJ databases">
        <title>A haploid diamondback moth (Plutella xylostella L.) genome assembly resolves 31 chromosomes and identifies a diamide resistance mutation.</title>
        <authorList>
            <person name="Ward C.M."/>
            <person name="Perry K.D."/>
            <person name="Baker G."/>
            <person name="Powis K."/>
            <person name="Heckel D.G."/>
            <person name="Baxter S.W."/>
        </authorList>
    </citation>
    <scope>NUCLEOTIDE SEQUENCE [LARGE SCALE GENOMIC DNA]</scope>
    <source>
        <strain evidence="3 4">LV</strain>
        <tissue evidence="3">Single pupa</tissue>
    </source>
</reference>